<accession>A0A1M4RZ62</accession>
<reference evidence="3" key="1">
    <citation type="submission" date="2016-09" db="EMBL/GenBank/DDBJ databases">
        <authorList>
            <person name="Strepis N."/>
        </authorList>
    </citation>
    <scope>NUCLEOTIDE SEQUENCE [LARGE SCALE GENOMIC DNA]</scope>
</reference>
<dbReference type="RefSeq" id="WP_139240864.1">
    <property type="nucleotide sequence ID" value="NZ_FQTT01000009.1"/>
</dbReference>
<keyword evidence="3" id="KW-1185">Reference proteome</keyword>
<evidence type="ECO:0000256" key="1">
    <source>
        <dbReference type="SAM" id="MobiDB-lite"/>
    </source>
</evidence>
<proteinExistence type="predicted"/>
<gene>
    <name evidence="2" type="ORF">ACGLYG10_1209</name>
</gene>
<feature type="compositionally biased region" description="Acidic residues" evidence="1">
    <location>
        <begin position="21"/>
        <end position="36"/>
    </location>
</feature>
<evidence type="ECO:0000313" key="3">
    <source>
        <dbReference type="Proteomes" id="UP000184291"/>
    </source>
</evidence>
<feature type="region of interest" description="Disordered" evidence="1">
    <location>
        <begin position="1"/>
        <end position="61"/>
    </location>
</feature>
<organism evidence="2 3">
    <name type="scientific">Actinomyces glycerinitolerans</name>
    <dbReference type="NCBI Taxonomy" id="1892869"/>
    <lineage>
        <taxon>Bacteria</taxon>
        <taxon>Bacillati</taxon>
        <taxon>Actinomycetota</taxon>
        <taxon>Actinomycetes</taxon>
        <taxon>Actinomycetales</taxon>
        <taxon>Actinomycetaceae</taxon>
        <taxon>Actinomyces</taxon>
    </lineage>
</organism>
<dbReference type="EMBL" id="FQTT01000009">
    <property type="protein sequence ID" value="SHE24997.1"/>
    <property type="molecule type" value="Genomic_DNA"/>
</dbReference>
<protein>
    <submittedName>
        <fullName evidence="2">Uncharacterized protein</fullName>
    </submittedName>
</protein>
<dbReference type="Proteomes" id="UP000184291">
    <property type="component" value="Unassembled WGS sequence"/>
</dbReference>
<dbReference type="OrthoDB" id="3253192at2"/>
<dbReference type="AlphaFoldDB" id="A0A1M4RZ62"/>
<sequence length="138" mass="14887">MVASTGSGNFDGGDKVKALADTDDDGVILSEDEDEGVTVGEGKQSWKPDVEPGAEPDEEGQYRIVGGDYEGQGQRSAHAYTVVAIDGDTVTLYNPWGRNDTAEGYDRPQNDIEGGYIRIPRADYEKYFGKTTIEDGGE</sequence>
<name>A0A1M4RZ62_9ACTO</name>
<evidence type="ECO:0000313" key="2">
    <source>
        <dbReference type="EMBL" id="SHE24997.1"/>
    </source>
</evidence>